<dbReference type="GO" id="GO:0006338">
    <property type="term" value="P:chromatin remodeling"/>
    <property type="evidence" value="ECO:0007669"/>
    <property type="project" value="TreeGrafter"/>
</dbReference>
<dbReference type="PANTHER" id="PTHR46003">
    <property type="entry name" value="HOST CELL FACTOR"/>
    <property type="match status" value="1"/>
</dbReference>
<dbReference type="Proteomes" id="UP000291343">
    <property type="component" value="Unassembled WGS sequence"/>
</dbReference>
<dbReference type="InterPro" id="IPR036116">
    <property type="entry name" value="FN3_sf"/>
</dbReference>
<dbReference type="InterPro" id="IPR003961">
    <property type="entry name" value="FN3_dom"/>
</dbReference>
<feature type="compositionally biased region" description="Polar residues" evidence="2">
    <location>
        <begin position="125"/>
        <end position="135"/>
    </location>
</feature>
<proteinExistence type="predicted"/>
<dbReference type="EMBL" id="QKKF02034760">
    <property type="protein sequence ID" value="RZF33144.1"/>
    <property type="molecule type" value="Genomic_DNA"/>
</dbReference>
<dbReference type="Pfam" id="PF00041">
    <property type="entry name" value="fn3"/>
    <property type="match status" value="1"/>
</dbReference>
<protein>
    <recommendedName>
        <fullName evidence="3">Fibronectin type-III domain-containing protein</fullName>
    </recommendedName>
</protein>
<dbReference type="Gene3D" id="2.60.40.10">
    <property type="entry name" value="Immunoglobulins"/>
    <property type="match status" value="2"/>
</dbReference>
<feature type="compositionally biased region" description="Low complexity" evidence="2">
    <location>
        <begin position="49"/>
        <end position="69"/>
    </location>
</feature>
<dbReference type="PANTHER" id="PTHR46003:SF1">
    <property type="entry name" value="HOST CELL FACTOR"/>
    <property type="match status" value="1"/>
</dbReference>
<feature type="domain" description="Fibronectin type-III" evidence="3">
    <location>
        <begin position="362"/>
        <end position="454"/>
    </location>
</feature>
<keyword evidence="1" id="KW-0880">Kelch repeat</keyword>
<dbReference type="CDD" id="cd00063">
    <property type="entry name" value="FN3"/>
    <property type="match status" value="2"/>
</dbReference>
<evidence type="ECO:0000313" key="5">
    <source>
        <dbReference type="Proteomes" id="UP000291343"/>
    </source>
</evidence>
<dbReference type="OrthoDB" id="10001928at2759"/>
<feature type="compositionally biased region" description="Polar residues" evidence="2">
    <location>
        <begin position="590"/>
        <end position="600"/>
    </location>
</feature>
<evidence type="ECO:0000313" key="4">
    <source>
        <dbReference type="EMBL" id="RZF33144.1"/>
    </source>
</evidence>
<comment type="caution">
    <text evidence="4">The sequence shown here is derived from an EMBL/GenBank/DDBJ whole genome shotgun (WGS) entry which is preliminary data.</text>
</comment>
<dbReference type="InterPro" id="IPR013783">
    <property type="entry name" value="Ig-like_fold"/>
</dbReference>
<dbReference type="SMR" id="A0A482WI12"/>
<dbReference type="PROSITE" id="PS50853">
    <property type="entry name" value="FN3"/>
    <property type="match status" value="1"/>
</dbReference>
<feature type="compositionally biased region" description="Basic and acidic residues" evidence="2">
    <location>
        <begin position="88"/>
        <end position="103"/>
    </location>
</feature>
<sequence>MSDEEQHKVSEVAEPTAESESADPTAMLSSLEKALDEHGGADNSNDQPDAVAAAAAASDATEDLNSSLLELKEELMDTNPAPEEASVDTEKTPEIPDETHVESSEDNIIDDDKKVEDNDEAVGNLLSNIGESETNIEPVVEKEDEKMMVDEEEEIKVEESEAPAVAESKDEEAIEKMEEDLIEKDATASEEVEKDSADLLKEDLEDVPITETTDDVKEESGEVALEKEMDLPVDHSNDNESPVISHPAVEKLIGEGSETLSASPILLEAAKEKEQELDVPISNEMSETNGIKEEDEVAEAAAVPAPAAAEFIDEKKVGIEEVAMKSRDLSANMSQEADALATLASAALSCDQAATNGINKREQGGKEVSGISSSSWCDVSIIKGTNATVTKFFEAGSVADPEHLELTLNDLPDYANCVKVNLEPGTAYKFRVAAINTCGRGPWSEVSAFKTCLPGFPGAPSAIKISKSADGAHLSWEPPPTTSGKIMEYSVCLAVRSATTHSQGDTKTVASTPTQLAFVRVYCGAVNQAVVPNSSLAAAHIDLTTKPAIIFRIAAKNDKGYGPATQVRWLQDVVASPTGQARQTLKHSAPSGSTTPSANVANPKKYKPEDN</sequence>
<dbReference type="STRING" id="195883.A0A482WI12"/>
<evidence type="ECO:0000259" key="3">
    <source>
        <dbReference type="PROSITE" id="PS50853"/>
    </source>
</evidence>
<dbReference type="SMART" id="SM00060">
    <property type="entry name" value="FN3"/>
    <property type="match status" value="2"/>
</dbReference>
<keyword evidence="5" id="KW-1185">Reference proteome</keyword>
<feature type="region of interest" description="Disordered" evidence="2">
    <location>
        <begin position="578"/>
        <end position="611"/>
    </location>
</feature>
<dbReference type="GO" id="GO:0003713">
    <property type="term" value="F:transcription coactivator activity"/>
    <property type="evidence" value="ECO:0007669"/>
    <property type="project" value="TreeGrafter"/>
</dbReference>
<feature type="compositionally biased region" description="Basic and acidic residues" evidence="2">
    <location>
        <begin position="139"/>
        <end position="149"/>
    </location>
</feature>
<dbReference type="InParanoid" id="A0A482WI12"/>
<feature type="compositionally biased region" description="Basic and acidic residues" evidence="2">
    <location>
        <begin position="214"/>
        <end position="223"/>
    </location>
</feature>
<organism evidence="4 5">
    <name type="scientific">Laodelphax striatellus</name>
    <name type="common">Small brown planthopper</name>
    <name type="synonym">Delphax striatella</name>
    <dbReference type="NCBI Taxonomy" id="195883"/>
    <lineage>
        <taxon>Eukaryota</taxon>
        <taxon>Metazoa</taxon>
        <taxon>Ecdysozoa</taxon>
        <taxon>Arthropoda</taxon>
        <taxon>Hexapoda</taxon>
        <taxon>Insecta</taxon>
        <taxon>Pterygota</taxon>
        <taxon>Neoptera</taxon>
        <taxon>Paraneoptera</taxon>
        <taxon>Hemiptera</taxon>
        <taxon>Auchenorrhyncha</taxon>
        <taxon>Fulgoroidea</taxon>
        <taxon>Delphacidae</taxon>
        <taxon>Criomorphinae</taxon>
        <taxon>Laodelphax</taxon>
    </lineage>
</organism>
<evidence type="ECO:0000256" key="2">
    <source>
        <dbReference type="SAM" id="MobiDB-lite"/>
    </source>
</evidence>
<feature type="region of interest" description="Disordered" evidence="2">
    <location>
        <begin position="1"/>
        <end position="223"/>
    </location>
</feature>
<feature type="compositionally biased region" description="Acidic residues" evidence="2">
    <location>
        <begin position="203"/>
        <end position="213"/>
    </location>
</feature>
<feature type="compositionally biased region" description="Acidic residues" evidence="2">
    <location>
        <begin position="169"/>
        <end position="193"/>
    </location>
</feature>
<feature type="compositionally biased region" description="Basic and acidic residues" evidence="2">
    <location>
        <begin position="1"/>
        <end position="11"/>
    </location>
</feature>
<dbReference type="InterPro" id="IPR043536">
    <property type="entry name" value="HCF1/2"/>
</dbReference>
<accession>A0A482WI12</accession>
<name>A0A482WI12_LAOST</name>
<dbReference type="AlphaFoldDB" id="A0A482WI12"/>
<reference evidence="4 5" key="1">
    <citation type="journal article" date="2017" name="Gigascience">
        <title>Genome sequence of the small brown planthopper, Laodelphax striatellus.</title>
        <authorList>
            <person name="Zhu J."/>
            <person name="Jiang F."/>
            <person name="Wang X."/>
            <person name="Yang P."/>
            <person name="Bao Y."/>
            <person name="Zhao W."/>
            <person name="Wang W."/>
            <person name="Lu H."/>
            <person name="Wang Q."/>
            <person name="Cui N."/>
            <person name="Li J."/>
            <person name="Chen X."/>
            <person name="Luo L."/>
            <person name="Yu J."/>
            <person name="Kang L."/>
            <person name="Cui F."/>
        </authorList>
    </citation>
    <scope>NUCLEOTIDE SEQUENCE [LARGE SCALE GENOMIC DNA]</scope>
    <source>
        <strain evidence="4">Lst14</strain>
    </source>
</reference>
<dbReference type="GO" id="GO:0035097">
    <property type="term" value="C:histone methyltransferase complex"/>
    <property type="evidence" value="ECO:0007669"/>
    <property type="project" value="TreeGrafter"/>
</dbReference>
<evidence type="ECO:0000256" key="1">
    <source>
        <dbReference type="ARBA" id="ARBA00022441"/>
    </source>
</evidence>
<dbReference type="SUPFAM" id="SSF49265">
    <property type="entry name" value="Fibronectin type III"/>
    <property type="match status" value="1"/>
</dbReference>
<gene>
    <name evidence="4" type="ORF">LSTR_LSTR004830</name>
</gene>